<organism evidence="2 3">
    <name type="scientific">Obba rivulosa</name>
    <dbReference type="NCBI Taxonomy" id="1052685"/>
    <lineage>
        <taxon>Eukaryota</taxon>
        <taxon>Fungi</taxon>
        <taxon>Dikarya</taxon>
        <taxon>Basidiomycota</taxon>
        <taxon>Agaricomycotina</taxon>
        <taxon>Agaricomycetes</taxon>
        <taxon>Polyporales</taxon>
        <taxon>Gelatoporiaceae</taxon>
        <taxon>Obba</taxon>
    </lineage>
</organism>
<evidence type="ECO:0000256" key="1">
    <source>
        <dbReference type="SAM" id="SignalP"/>
    </source>
</evidence>
<reference evidence="2 3" key="1">
    <citation type="submission" date="2016-07" db="EMBL/GenBank/DDBJ databases">
        <title>Draft genome of the white-rot fungus Obba rivulosa 3A-2.</title>
        <authorList>
            <consortium name="DOE Joint Genome Institute"/>
            <person name="Miettinen O."/>
            <person name="Riley R."/>
            <person name="Acob R."/>
            <person name="Barry K."/>
            <person name="Cullen D."/>
            <person name="De Vries R."/>
            <person name="Hainaut M."/>
            <person name="Hatakka A."/>
            <person name="Henrissat B."/>
            <person name="Hilden K."/>
            <person name="Kuo R."/>
            <person name="Labutti K."/>
            <person name="Lipzen A."/>
            <person name="Makela M.R."/>
            <person name="Sandor L."/>
            <person name="Spatafora J.W."/>
            <person name="Grigoriev I.V."/>
            <person name="Hibbett D.S."/>
        </authorList>
    </citation>
    <scope>NUCLEOTIDE SEQUENCE [LARGE SCALE GENOMIC DNA]</scope>
    <source>
        <strain evidence="2 3">3A-2</strain>
    </source>
</reference>
<feature type="chain" id="PRO_5034105942" description="Secreted protein" evidence="1">
    <location>
        <begin position="25"/>
        <end position="128"/>
    </location>
</feature>
<keyword evidence="3" id="KW-1185">Reference proteome</keyword>
<accession>A0A8E2AYM2</accession>
<gene>
    <name evidence="2" type="ORF">OBBRIDRAFT_518940</name>
</gene>
<feature type="signal peptide" evidence="1">
    <location>
        <begin position="1"/>
        <end position="24"/>
    </location>
</feature>
<proteinExistence type="predicted"/>
<dbReference type="Proteomes" id="UP000250043">
    <property type="component" value="Unassembled WGS sequence"/>
</dbReference>
<protein>
    <recommendedName>
        <fullName evidence="4">Secreted protein</fullName>
    </recommendedName>
</protein>
<evidence type="ECO:0008006" key="4">
    <source>
        <dbReference type="Google" id="ProtNLM"/>
    </source>
</evidence>
<evidence type="ECO:0000313" key="2">
    <source>
        <dbReference type="EMBL" id="OCH91534.1"/>
    </source>
</evidence>
<sequence length="128" mass="14437">MLIIMYQMLLVLCGVSLFLHPAVRFRSFAPRSYAYQVNMNAARDKPNFQLQVWRRCVFSGPFCSSSHSHTAVKPPKDFGLSLGRTDVTLLEFHGTERRPDGPGYVKGACSKFPITIAADHGLHERLVR</sequence>
<name>A0A8E2AYM2_9APHY</name>
<evidence type="ECO:0000313" key="3">
    <source>
        <dbReference type="Proteomes" id="UP000250043"/>
    </source>
</evidence>
<dbReference type="EMBL" id="KV722383">
    <property type="protein sequence ID" value="OCH91534.1"/>
    <property type="molecule type" value="Genomic_DNA"/>
</dbReference>
<keyword evidence="1" id="KW-0732">Signal</keyword>
<dbReference type="AlphaFoldDB" id="A0A8E2AYM2"/>